<reference evidence="2 3" key="1">
    <citation type="submission" date="2017-12" db="EMBL/GenBank/DDBJ databases">
        <title>Complete genome sequence of Spiroplasma monobiae MQ-1 (ATCC 33825).</title>
        <authorList>
            <person name="Tsai Y.-M."/>
            <person name="Lo W.-S."/>
            <person name="Wu P.-S."/>
            <person name="Cho S.-T."/>
            <person name="Kuo C.-H."/>
        </authorList>
    </citation>
    <scope>NUCLEOTIDE SEQUENCE [LARGE SCALE GENOMIC DNA]</scope>
    <source>
        <strain evidence="2 3">MQ-1</strain>
    </source>
</reference>
<name>A0A2K9LXK9_SPISQ</name>
<dbReference type="RefSeq" id="WP_101780505.1">
    <property type="nucleotide sequence ID" value="NZ_CP025543.1"/>
</dbReference>
<dbReference type="KEGG" id="smoo:SMONO_v1c02030"/>
<gene>
    <name evidence="2" type="ORF">SMONO_v1c02030</name>
</gene>
<organism evidence="2 3">
    <name type="scientific">Spiroplasma monobiae MQ-1</name>
    <dbReference type="NCBI Taxonomy" id="1336748"/>
    <lineage>
        <taxon>Bacteria</taxon>
        <taxon>Bacillati</taxon>
        <taxon>Mycoplasmatota</taxon>
        <taxon>Mollicutes</taxon>
        <taxon>Entomoplasmatales</taxon>
        <taxon>Spiroplasmataceae</taxon>
        <taxon>Spiroplasma</taxon>
    </lineage>
</organism>
<evidence type="ECO:0000313" key="2">
    <source>
        <dbReference type="EMBL" id="AUM62454.1"/>
    </source>
</evidence>
<dbReference type="OrthoDB" id="389798at2"/>
<keyword evidence="1" id="KW-0472">Membrane</keyword>
<proteinExistence type="predicted"/>
<protein>
    <recommendedName>
        <fullName evidence="4">PTS EIIB type-1 domain-containing protein</fullName>
    </recommendedName>
</protein>
<feature type="transmembrane region" description="Helical" evidence="1">
    <location>
        <begin position="6"/>
        <end position="26"/>
    </location>
</feature>
<evidence type="ECO:0008006" key="4">
    <source>
        <dbReference type="Google" id="ProtNLM"/>
    </source>
</evidence>
<accession>A0A2K9LXK9</accession>
<keyword evidence="3" id="KW-1185">Reference proteome</keyword>
<evidence type="ECO:0000256" key="1">
    <source>
        <dbReference type="SAM" id="Phobius"/>
    </source>
</evidence>
<keyword evidence="1" id="KW-1133">Transmembrane helix</keyword>
<sequence length="119" mass="13891">MNSIIYIVLGIAFTICFISLFTYFSISKMIKSKKEKFGLESFERSDTIYDKILVELGTIENIDFLNDQKINVLSDKLVNIENLKKMKIKVQIEGKELTLSSKEFVIKLFLKRLKDEIKK</sequence>
<keyword evidence="1" id="KW-0812">Transmembrane</keyword>
<dbReference type="EMBL" id="CP025543">
    <property type="protein sequence ID" value="AUM62454.1"/>
    <property type="molecule type" value="Genomic_DNA"/>
</dbReference>
<dbReference type="Proteomes" id="UP000234790">
    <property type="component" value="Chromosome"/>
</dbReference>
<dbReference type="AlphaFoldDB" id="A0A2K9LXK9"/>
<evidence type="ECO:0000313" key="3">
    <source>
        <dbReference type="Proteomes" id="UP000234790"/>
    </source>
</evidence>